<dbReference type="Gene3D" id="3.20.20.80">
    <property type="entry name" value="Glycosidases"/>
    <property type="match status" value="1"/>
</dbReference>
<keyword evidence="3" id="KW-0326">Glycosidase</keyword>
<dbReference type="OrthoDB" id="9798192at2"/>
<dbReference type="Proteomes" id="UP000294543">
    <property type="component" value="Unassembled WGS sequence"/>
</dbReference>
<dbReference type="InterPro" id="IPR017853">
    <property type="entry name" value="GH"/>
</dbReference>
<evidence type="ECO:0000313" key="4">
    <source>
        <dbReference type="EMBL" id="TDD10833.1"/>
    </source>
</evidence>
<evidence type="ECO:0000313" key="5">
    <source>
        <dbReference type="Proteomes" id="UP000294543"/>
    </source>
</evidence>
<dbReference type="PROSITE" id="PS51904">
    <property type="entry name" value="GLYCOSYL_HYDROL_F25_2"/>
    <property type="match status" value="1"/>
</dbReference>
<dbReference type="SMART" id="SM00641">
    <property type="entry name" value="Glyco_25"/>
    <property type="match status" value="1"/>
</dbReference>
<sequence>MRSAGMCSAGPVSQGYHASLSVGPAYGAGKLCQSPGTPAGAAIQGSPTANDIAWGFIPLAAFMGRYIPFWDYGTRHQASARRTVAATLTGRIRTAEPGTHLSGVNRTPAVGCARRALPSPNPSANPVGTWKQGVDPPMRKLTRRLTLSAAGALLAGATAIAGATVPAHASPVEPGSAQAAEQRTLTYGQDVSNHQPLHDWASSPAQFGIIKATEGTDFRDAAFARHWSELGKKGIVRGAYHYAHPGNDPIAEADHFLSMVNSQPSKPGDLLVLDLETTDGKSVEEVNAWAKAWLSHVKAETGVTPMFYSGWNFANTYGKGLAEYPLWVAHYSKPKGMVTPPADWKTWTIHQYSDSPIDQNVSALSPDELRALGRASA</sequence>
<evidence type="ECO:0000256" key="3">
    <source>
        <dbReference type="ARBA" id="ARBA00023295"/>
    </source>
</evidence>
<dbReference type="GO" id="GO:0016998">
    <property type="term" value="P:cell wall macromolecule catabolic process"/>
    <property type="evidence" value="ECO:0007669"/>
    <property type="project" value="InterPro"/>
</dbReference>
<evidence type="ECO:0000256" key="2">
    <source>
        <dbReference type="ARBA" id="ARBA00022801"/>
    </source>
</evidence>
<protein>
    <recommendedName>
        <fullName evidence="6">Lysozyme</fullName>
    </recommendedName>
</protein>
<dbReference type="PANTHER" id="PTHR34135">
    <property type="entry name" value="LYSOZYME"/>
    <property type="match status" value="1"/>
</dbReference>
<dbReference type="SUPFAM" id="SSF51445">
    <property type="entry name" value="(Trans)glycosidases"/>
    <property type="match status" value="1"/>
</dbReference>
<gene>
    <name evidence="4" type="ORF">E1294_46020</name>
</gene>
<dbReference type="GO" id="GO:0016052">
    <property type="term" value="P:carbohydrate catabolic process"/>
    <property type="evidence" value="ECO:0007669"/>
    <property type="project" value="TreeGrafter"/>
</dbReference>
<dbReference type="PANTHER" id="PTHR34135:SF2">
    <property type="entry name" value="LYSOZYME"/>
    <property type="match status" value="1"/>
</dbReference>
<dbReference type="EMBL" id="SMKP01000229">
    <property type="protein sequence ID" value="TDD10833.1"/>
    <property type="molecule type" value="Genomic_DNA"/>
</dbReference>
<name>A0A4R4W4C1_9ACTN</name>
<dbReference type="AlphaFoldDB" id="A0A4R4W4C1"/>
<comment type="similarity">
    <text evidence="1">Belongs to the glycosyl hydrolase 25 family.</text>
</comment>
<dbReference type="Pfam" id="PF01183">
    <property type="entry name" value="Glyco_hydro_25"/>
    <property type="match status" value="1"/>
</dbReference>
<accession>A0A4R4W4C1</accession>
<evidence type="ECO:0008006" key="6">
    <source>
        <dbReference type="Google" id="ProtNLM"/>
    </source>
</evidence>
<evidence type="ECO:0000256" key="1">
    <source>
        <dbReference type="ARBA" id="ARBA00010646"/>
    </source>
</evidence>
<dbReference type="GO" id="GO:0003796">
    <property type="term" value="F:lysozyme activity"/>
    <property type="evidence" value="ECO:0007669"/>
    <property type="project" value="InterPro"/>
</dbReference>
<organism evidence="4 5">
    <name type="scientific">Nonomuraea diastatica</name>
    <dbReference type="NCBI Taxonomy" id="1848329"/>
    <lineage>
        <taxon>Bacteria</taxon>
        <taxon>Bacillati</taxon>
        <taxon>Actinomycetota</taxon>
        <taxon>Actinomycetes</taxon>
        <taxon>Streptosporangiales</taxon>
        <taxon>Streptosporangiaceae</taxon>
        <taxon>Nonomuraea</taxon>
    </lineage>
</organism>
<dbReference type="InterPro" id="IPR002053">
    <property type="entry name" value="Glyco_hydro_25"/>
</dbReference>
<keyword evidence="5" id="KW-1185">Reference proteome</keyword>
<keyword evidence="2" id="KW-0378">Hydrolase</keyword>
<dbReference type="GO" id="GO:0009253">
    <property type="term" value="P:peptidoglycan catabolic process"/>
    <property type="evidence" value="ECO:0007669"/>
    <property type="project" value="InterPro"/>
</dbReference>
<reference evidence="4 5" key="1">
    <citation type="submission" date="2019-03" db="EMBL/GenBank/DDBJ databases">
        <title>Draft genome sequences of novel Actinobacteria.</title>
        <authorList>
            <person name="Sahin N."/>
            <person name="Ay H."/>
            <person name="Saygin H."/>
        </authorList>
    </citation>
    <scope>NUCLEOTIDE SEQUENCE [LARGE SCALE GENOMIC DNA]</scope>
    <source>
        <strain evidence="4 5">KC712</strain>
    </source>
</reference>
<comment type="caution">
    <text evidence="4">The sequence shown here is derived from an EMBL/GenBank/DDBJ whole genome shotgun (WGS) entry which is preliminary data.</text>
</comment>
<dbReference type="InterPro" id="IPR018077">
    <property type="entry name" value="Glyco_hydro_fam25_subgr"/>
</dbReference>
<proteinExistence type="inferred from homology"/>